<organism evidence="3 4">
    <name type="scientific">Rattus norvegicus</name>
    <name type="common">Rat</name>
    <dbReference type="NCBI Taxonomy" id="10116"/>
    <lineage>
        <taxon>Eukaryota</taxon>
        <taxon>Metazoa</taxon>
        <taxon>Chordata</taxon>
        <taxon>Craniata</taxon>
        <taxon>Vertebrata</taxon>
        <taxon>Euteleostomi</taxon>
        <taxon>Mammalia</taxon>
        <taxon>Eutheria</taxon>
        <taxon>Euarchontoglires</taxon>
        <taxon>Glires</taxon>
        <taxon>Rodentia</taxon>
        <taxon>Myomorpha</taxon>
        <taxon>Muroidea</taxon>
        <taxon>Muridae</taxon>
        <taxon>Murinae</taxon>
        <taxon>Rattus</taxon>
    </lineage>
</organism>
<evidence type="ECO:0000256" key="1">
    <source>
        <dbReference type="ARBA" id="ARBA00022980"/>
    </source>
</evidence>
<dbReference type="PANTHER" id="PTHR11489">
    <property type="entry name" value="40S RIBOSOMAL PROTEIN SA"/>
    <property type="match status" value="1"/>
</dbReference>
<accession>A6JU25</accession>
<gene>
    <name evidence="3" type="ORF">rCG_45801</name>
</gene>
<sequence>MASAPQVGRGPGRRLLLVAPAIAALENPADISIISSRNAGPRAALKFTAATEATLLPRWESNSLWESWLPVMTELKADHQLLTEAILCHPFHHHSV</sequence>
<name>A6JU25_RAT</name>
<dbReference type="AlphaFoldDB" id="A6JU25"/>
<dbReference type="GO" id="GO:0006412">
    <property type="term" value="P:translation"/>
    <property type="evidence" value="ECO:0007669"/>
    <property type="project" value="InterPro"/>
</dbReference>
<evidence type="ECO:0000313" key="3">
    <source>
        <dbReference type="EMBL" id="EDL93272.1"/>
    </source>
</evidence>
<keyword evidence="1" id="KW-0689">Ribosomal protein</keyword>
<keyword evidence="2" id="KW-0687">Ribonucleoprotein</keyword>
<protein>
    <submittedName>
        <fullName evidence="3">RCG45801</fullName>
    </submittedName>
</protein>
<evidence type="ECO:0000313" key="4">
    <source>
        <dbReference type="Proteomes" id="UP000234681"/>
    </source>
</evidence>
<evidence type="ECO:0000256" key="2">
    <source>
        <dbReference type="ARBA" id="ARBA00023274"/>
    </source>
</evidence>
<dbReference type="Gene3D" id="3.40.50.10490">
    <property type="entry name" value="Glucose-6-phosphate isomerase like protein, domain 1"/>
    <property type="match status" value="1"/>
</dbReference>
<dbReference type="InterPro" id="IPR005707">
    <property type="entry name" value="Ribosomal_uS2_euk/arc"/>
</dbReference>
<dbReference type="GO" id="GO:0003735">
    <property type="term" value="F:structural constituent of ribosome"/>
    <property type="evidence" value="ECO:0007669"/>
    <property type="project" value="InterPro"/>
</dbReference>
<proteinExistence type="predicted"/>
<dbReference type="Proteomes" id="UP000234681">
    <property type="component" value="Chromosome 3"/>
</dbReference>
<reference evidence="3 4" key="1">
    <citation type="submission" date="2005-09" db="EMBL/GenBank/DDBJ databases">
        <authorList>
            <person name="Mural R.J."/>
            <person name="Li P.W."/>
            <person name="Adams M.D."/>
            <person name="Amanatides P.G."/>
            <person name="Baden-Tillson H."/>
            <person name="Barnstead M."/>
            <person name="Chin S.H."/>
            <person name="Dew I."/>
            <person name="Evans C.A."/>
            <person name="Ferriera S."/>
            <person name="Flanigan M."/>
            <person name="Fosler C."/>
            <person name="Glodek A."/>
            <person name="Gu Z."/>
            <person name="Holt R.A."/>
            <person name="Jennings D."/>
            <person name="Kraft C.L."/>
            <person name="Lu F."/>
            <person name="Nguyen T."/>
            <person name="Nusskern D.R."/>
            <person name="Pfannkoch C.M."/>
            <person name="Sitter C."/>
            <person name="Sutton G.G."/>
            <person name="Venter J.C."/>
            <person name="Wang Z."/>
            <person name="Woodage T."/>
            <person name="Zheng X.H."/>
            <person name="Zhong F."/>
        </authorList>
    </citation>
    <scope>NUCLEOTIDE SEQUENCE [LARGE SCALE GENOMIC DNA]</scope>
    <source>
        <strain>BN</strain>
        <strain evidence="4">Sprague-Dawley</strain>
    </source>
</reference>
<dbReference type="EMBL" id="CH474001">
    <property type="protein sequence ID" value="EDL93272.1"/>
    <property type="molecule type" value="Genomic_DNA"/>
</dbReference>
<dbReference type="GO" id="GO:0015935">
    <property type="term" value="C:small ribosomal subunit"/>
    <property type="evidence" value="ECO:0007669"/>
    <property type="project" value="InterPro"/>
</dbReference>